<comment type="caution">
    <text evidence="1">The sequence shown here is derived from an EMBL/GenBank/DDBJ whole genome shotgun (WGS) entry which is preliminary data.</text>
</comment>
<evidence type="ECO:0000313" key="2">
    <source>
        <dbReference type="Proteomes" id="UP001164929"/>
    </source>
</evidence>
<protein>
    <submittedName>
        <fullName evidence="1">Uncharacterized protein</fullName>
    </submittedName>
</protein>
<dbReference type="AlphaFoldDB" id="A0AAD6LE16"/>
<gene>
    <name evidence="1" type="ORF">NC653_037163</name>
</gene>
<sequence>MAEGICKGTKVIMESKHDKGDCVKGIKMREDAHHKAQAEGRYLKMKLLRMLNYADCLWLYWHLKNQVLLTMLSPGRNTVYERGKHLRR</sequence>
<accession>A0AAD6LE16</accession>
<dbReference type="Proteomes" id="UP001164929">
    <property type="component" value="Chromosome 17"/>
</dbReference>
<evidence type="ECO:0000313" key="1">
    <source>
        <dbReference type="EMBL" id="KAJ6958820.1"/>
    </source>
</evidence>
<reference evidence="1" key="1">
    <citation type="journal article" date="2023" name="Mol. Ecol. Resour.">
        <title>Chromosome-level genome assembly of a triploid poplar Populus alba 'Berolinensis'.</title>
        <authorList>
            <person name="Chen S."/>
            <person name="Yu Y."/>
            <person name="Wang X."/>
            <person name="Wang S."/>
            <person name="Zhang T."/>
            <person name="Zhou Y."/>
            <person name="He R."/>
            <person name="Meng N."/>
            <person name="Wang Y."/>
            <person name="Liu W."/>
            <person name="Liu Z."/>
            <person name="Liu J."/>
            <person name="Guo Q."/>
            <person name="Huang H."/>
            <person name="Sederoff R.R."/>
            <person name="Wang G."/>
            <person name="Qu G."/>
            <person name="Chen S."/>
        </authorList>
    </citation>
    <scope>NUCLEOTIDE SEQUENCE</scope>
    <source>
        <strain evidence="1">SC-2020</strain>
    </source>
</reference>
<proteinExistence type="predicted"/>
<name>A0AAD6LE16_9ROSI</name>
<dbReference type="EMBL" id="JAQIZT010000017">
    <property type="protein sequence ID" value="KAJ6958820.1"/>
    <property type="molecule type" value="Genomic_DNA"/>
</dbReference>
<organism evidence="1 2">
    <name type="scientific">Populus alba x Populus x berolinensis</name>
    <dbReference type="NCBI Taxonomy" id="444605"/>
    <lineage>
        <taxon>Eukaryota</taxon>
        <taxon>Viridiplantae</taxon>
        <taxon>Streptophyta</taxon>
        <taxon>Embryophyta</taxon>
        <taxon>Tracheophyta</taxon>
        <taxon>Spermatophyta</taxon>
        <taxon>Magnoliopsida</taxon>
        <taxon>eudicotyledons</taxon>
        <taxon>Gunneridae</taxon>
        <taxon>Pentapetalae</taxon>
        <taxon>rosids</taxon>
        <taxon>fabids</taxon>
        <taxon>Malpighiales</taxon>
        <taxon>Salicaceae</taxon>
        <taxon>Saliceae</taxon>
        <taxon>Populus</taxon>
    </lineage>
</organism>
<keyword evidence="2" id="KW-1185">Reference proteome</keyword>